<evidence type="ECO:0000256" key="2">
    <source>
        <dbReference type="ARBA" id="ARBA00023015"/>
    </source>
</evidence>
<evidence type="ECO:0000256" key="1">
    <source>
        <dbReference type="ARBA" id="ARBA00004123"/>
    </source>
</evidence>
<evidence type="ECO:0000259" key="7">
    <source>
        <dbReference type="Pfam" id="PF00125"/>
    </source>
</evidence>
<reference evidence="8 9" key="1">
    <citation type="journal article" date="2023" name="Plants (Basel)">
        <title>Bridging the Gap: Combining Genomics and Transcriptomics Approaches to Understand Stylosanthes scabra, an Orphan Legume from the Brazilian Caatinga.</title>
        <authorList>
            <person name="Ferreira-Neto J.R.C."/>
            <person name="da Silva M.D."/>
            <person name="Binneck E."/>
            <person name="de Melo N.F."/>
            <person name="da Silva R.H."/>
            <person name="de Melo A.L.T.M."/>
            <person name="Pandolfi V."/>
            <person name="Bustamante F.O."/>
            <person name="Brasileiro-Vidal A.C."/>
            <person name="Benko-Iseppon A.M."/>
        </authorList>
    </citation>
    <scope>NUCLEOTIDE SEQUENCE [LARGE SCALE GENOMIC DNA]</scope>
    <source>
        <tissue evidence="8">Leaves</tissue>
    </source>
</reference>
<protein>
    <recommendedName>
        <fullName evidence="7">Core Histone H2A/H2B/H3 domain-containing protein</fullName>
    </recommendedName>
</protein>
<evidence type="ECO:0000256" key="4">
    <source>
        <dbReference type="ARBA" id="ARBA00023242"/>
    </source>
</evidence>
<accession>A0ABU6VXV3</accession>
<keyword evidence="2" id="KW-0805">Transcription regulation</keyword>
<comment type="similarity">
    <text evidence="5">Belongs to the NFYC/HAP5 subunit family.</text>
</comment>
<dbReference type="Gene3D" id="1.10.20.10">
    <property type="entry name" value="Histone, subunit A"/>
    <property type="match status" value="1"/>
</dbReference>
<evidence type="ECO:0000256" key="5">
    <source>
        <dbReference type="ARBA" id="ARBA00038129"/>
    </source>
</evidence>
<evidence type="ECO:0000313" key="8">
    <source>
        <dbReference type="EMBL" id="MED6177326.1"/>
    </source>
</evidence>
<dbReference type="Pfam" id="PF00125">
    <property type="entry name" value="Histone"/>
    <property type="match status" value="1"/>
</dbReference>
<proteinExistence type="inferred from homology"/>
<dbReference type="EMBL" id="JASCZI010153400">
    <property type="protein sequence ID" value="MED6177326.1"/>
    <property type="molecule type" value="Genomic_DNA"/>
</dbReference>
<dbReference type="InterPro" id="IPR007125">
    <property type="entry name" value="H2A/H2B/H3"/>
</dbReference>
<feature type="domain" description="Core Histone H2A/H2B/H3" evidence="7">
    <location>
        <begin position="49"/>
        <end position="122"/>
    </location>
</feature>
<dbReference type="InterPro" id="IPR050568">
    <property type="entry name" value="Transcr_DNA_Rep_Reg"/>
</dbReference>
<keyword evidence="3" id="KW-0804">Transcription</keyword>
<evidence type="ECO:0000256" key="6">
    <source>
        <dbReference type="SAM" id="MobiDB-lite"/>
    </source>
</evidence>
<organism evidence="8 9">
    <name type="scientific">Stylosanthes scabra</name>
    <dbReference type="NCBI Taxonomy" id="79078"/>
    <lineage>
        <taxon>Eukaryota</taxon>
        <taxon>Viridiplantae</taxon>
        <taxon>Streptophyta</taxon>
        <taxon>Embryophyta</taxon>
        <taxon>Tracheophyta</taxon>
        <taxon>Spermatophyta</taxon>
        <taxon>Magnoliopsida</taxon>
        <taxon>eudicotyledons</taxon>
        <taxon>Gunneridae</taxon>
        <taxon>Pentapetalae</taxon>
        <taxon>rosids</taxon>
        <taxon>fabids</taxon>
        <taxon>Fabales</taxon>
        <taxon>Fabaceae</taxon>
        <taxon>Papilionoideae</taxon>
        <taxon>50 kb inversion clade</taxon>
        <taxon>dalbergioids sensu lato</taxon>
        <taxon>Dalbergieae</taxon>
        <taxon>Pterocarpus clade</taxon>
        <taxon>Stylosanthes</taxon>
    </lineage>
</organism>
<comment type="subcellular location">
    <subcellularLocation>
        <location evidence="1">Nucleus</location>
    </subcellularLocation>
</comment>
<dbReference type="PANTHER" id="PTHR10252">
    <property type="entry name" value="HISTONE-LIKE TRANSCRIPTION FACTOR CCAAT-RELATED"/>
    <property type="match status" value="1"/>
</dbReference>
<dbReference type="InterPro" id="IPR009072">
    <property type="entry name" value="Histone-fold"/>
</dbReference>
<keyword evidence="9" id="KW-1185">Reference proteome</keyword>
<sequence length="162" mass="18987">MNFNSSNSSSFPPNSMQMPRYPLPHDTQEDKEKLALEQFWYQQFIDIQSKEEATRQQLLPVRVKKIMKADQRNKITINSEAPLLLAKACEVLIQELTFRAWIRAESNKRRSLQLSDIVMAIKKDKLLNKFFSALANNCAHHHHHFLHSNLNKVLIFNIFVLQ</sequence>
<keyword evidence="4" id="KW-0539">Nucleus</keyword>
<gene>
    <name evidence="8" type="ORF">PIB30_097169</name>
</gene>
<dbReference type="Proteomes" id="UP001341840">
    <property type="component" value="Unassembled WGS sequence"/>
</dbReference>
<feature type="region of interest" description="Disordered" evidence="6">
    <location>
        <begin position="1"/>
        <end position="26"/>
    </location>
</feature>
<comment type="caution">
    <text evidence="8">The sequence shown here is derived from an EMBL/GenBank/DDBJ whole genome shotgun (WGS) entry which is preliminary data.</text>
</comment>
<evidence type="ECO:0000256" key="3">
    <source>
        <dbReference type="ARBA" id="ARBA00023163"/>
    </source>
</evidence>
<evidence type="ECO:0000313" key="9">
    <source>
        <dbReference type="Proteomes" id="UP001341840"/>
    </source>
</evidence>
<feature type="compositionally biased region" description="Low complexity" evidence="6">
    <location>
        <begin position="1"/>
        <end position="15"/>
    </location>
</feature>
<dbReference type="SUPFAM" id="SSF47113">
    <property type="entry name" value="Histone-fold"/>
    <property type="match status" value="1"/>
</dbReference>
<name>A0ABU6VXV3_9FABA</name>